<dbReference type="Proteomes" id="UP000050421">
    <property type="component" value="Unassembled WGS sequence"/>
</dbReference>
<dbReference type="EMBL" id="LJXT01000159">
    <property type="protein sequence ID" value="KPQ08696.1"/>
    <property type="molecule type" value="Genomic_DNA"/>
</dbReference>
<sequence>MKKLLLLFVFGLNPLLSLSQESNRGPFFEIDGSYWEKSINHPQFIAPEKNRFGGVRVFFGLPIGQNWAIGLLGSHQSYYEEQARGYQNREIYGPDPNESGNSILLGYTQDELNVGLQNELVGWGLFLQRKVKLGTRTSLNFNLYAMRESGKNGQLEIFPDYTYLAWWPCPNCLSIAPGPITRSVQERNWKSGIDLAFVWALSKKLDLGIRANFLEFRKRTISTNSGEINTLVFDPLQALADGYAGDRYDFGSAVGREGVRISLTFRPF</sequence>
<comment type="caution">
    <text evidence="2">The sequence shown here is derived from an EMBL/GenBank/DDBJ whole genome shotgun (WGS) entry which is preliminary data.</text>
</comment>
<dbReference type="PATRIC" id="fig|1305737.6.peg.437"/>
<gene>
    <name evidence="2" type="ORF">HLUCCX10_17050</name>
</gene>
<dbReference type="STRING" id="1305737.GCA_000526355_02595"/>
<reference evidence="2 3" key="1">
    <citation type="submission" date="2015-09" db="EMBL/GenBank/DDBJ databases">
        <title>Identification and resolution of microdiversity through metagenomic sequencing of parallel consortia.</title>
        <authorList>
            <person name="Nelson W.C."/>
            <person name="Romine M.F."/>
            <person name="Lindemann S.R."/>
        </authorList>
    </citation>
    <scope>NUCLEOTIDE SEQUENCE [LARGE SCALE GENOMIC DNA]</scope>
    <source>
        <strain evidence="2">HL-49</strain>
    </source>
</reference>
<evidence type="ECO:0000313" key="3">
    <source>
        <dbReference type="Proteomes" id="UP000050421"/>
    </source>
</evidence>
<keyword evidence="1" id="KW-0732">Signal</keyword>
<organism evidence="2 3">
    <name type="scientific">Algoriphagus marincola HL-49</name>
    <dbReference type="NCBI Taxonomy" id="1305737"/>
    <lineage>
        <taxon>Bacteria</taxon>
        <taxon>Pseudomonadati</taxon>
        <taxon>Bacteroidota</taxon>
        <taxon>Cytophagia</taxon>
        <taxon>Cytophagales</taxon>
        <taxon>Cyclobacteriaceae</taxon>
        <taxon>Algoriphagus</taxon>
    </lineage>
</organism>
<evidence type="ECO:0000313" key="2">
    <source>
        <dbReference type="EMBL" id="KPQ08696.1"/>
    </source>
</evidence>
<accession>A0A0P7XW19</accession>
<feature type="signal peptide" evidence="1">
    <location>
        <begin position="1"/>
        <end position="19"/>
    </location>
</feature>
<proteinExistence type="predicted"/>
<protein>
    <submittedName>
        <fullName evidence="2">Uncharacterized protein</fullName>
    </submittedName>
</protein>
<dbReference type="AlphaFoldDB" id="A0A0P7XW19"/>
<feature type="chain" id="PRO_5006145721" evidence="1">
    <location>
        <begin position="20"/>
        <end position="268"/>
    </location>
</feature>
<dbReference type="OrthoDB" id="825352at2"/>
<name>A0A0P7XW19_9BACT</name>
<evidence type="ECO:0000256" key="1">
    <source>
        <dbReference type="SAM" id="SignalP"/>
    </source>
</evidence>